<dbReference type="Gene3D" id="1.10.287.470">
    <property type="entry name" value="Helix hairpin bin"/>
    <property type="match status" value="1"/>
</dbReference>
<dbReference type="RefSeq" id="WP_072721893.1">
    <property type="nucleotide sequence ID" value="NZ_LN889813.1"/>
</dbReference>
<dbReference type="Gene3D" id="2.40.30.170">
    <property type="match status" value="1"/>
</dbReference>
<keyword evidence="3 7" id="KW-0812">Transmembrane</keyword>
<reference evidence="11" key="1">
    <citation type="submission" date="2015-10" db="EMBL/GenBank/DDBJ databases">
        <authorList>
            <person name="Regsiter A."/>
            <person name="william w."/>
        </authorList>
    </citation>
    <scope>NUCLEOTIDE SEQUENCE [LARGE SCALE GENOMIC DNA]</scope>
</reference>
<dbReference type="AlphaFoldDB" id="A0A1J1LSM8"/>
<dbReference type="InterPro" id="IPR058624">
    <property type="entry name" value="MdtA-like_HH"/>
</dbReference>
<feature type="domain" description="AprE-like beta-barrel" evidence="9">
    <location>
        <begin position="378"/>
        <end position="478"/>
    </location>
</feature>
<evidence type="ECO:0000256" key="5">
    <source>
        <dbReference type="ARBA" id="ARBA00023136"/>
    </source>
</evidence>
<comment type="similarity">
    <text evidence="2">Belongs to the membrane fusion protein (MFP) (TC 8.A.1) family.</text>
</comment>
<dbReference type="GO" id="GO:0016020">
    <property type="term" value="C:membrane"/>
    <property type="evidence" value="ECO:0007669"/>
    <property type="project" value="UniProtKB-SubCell"/>
</dbReference>
<dbReference type="Pfam" id="PF25876">
    <property type="entry name" value="HH_MFP_RND"/>
    <property type="match status" value="1"/>
</dbReference>
<accession>A0A1J1LSM8</accession>
<evidence type="ECO:0000256" key="6">
    <source>
        <dbReference type="SAM" id="Coils"/>
    </source>
</evidence>
<dbReference type="STRING" id="671072.PL9214650441"/>
<keyword evidence="5 7" id="KW-0472">Membrane</keyword>
<feature type="coiled-coil region" evidence="6">
    <location>
        <begin position="295"/>
        <end position="322"/>
    </location>
</feature>
<dbReference type="Proteomes" id="UP000184315">
    <property type="component" value="Unassembled WGS sequence"/>
</dbReference>
<keyword evidence="6" id="KW-0175">Coiled coil</keyword>
<dbReference type="PANTHER" id="PTHR30386:SF26">
    <property type="entry name" value="TRANSPORT PROTEIN COMB"/>
    <property type="match status" value="1"/>
</dbReference>
<evidence type="ECO:0000313" key="10">
    <source>
        <dbReference type="EMBL" id="CUR35002.1"/>
    </source>
</evidence>
<dbReference type="OrthoDB" id="424142at2"/>
<name>A0A1J1LSM8_9CYAN</name>
<evidence type="ECO:0000256" key="3">
    <source>
        <dbReference type="ARBA" id="ARBA00022692"/>
    </source>
</evidence>
<feature type="coiled-coil region" evidence="6">
    <location>
        <begin position="105"/>
        <end position="132"/>
    </location>
</feature>
<evidence type="ECO:0000259" key="9">
    <source>
        <dbReference type="Pfam" id="PF26002"/>
    </source>
</evidence>
<feature type="transmembrane region" description="Helical" evidence="7">
    <location>
        <begin position="22"/>
        <end position="46"/>
    </location>
</feature>
<dbReference type="EMBL" id="CZDF01000172">
    <property type="protein sequence ID" value="CUR35002.1"/>
    <property type="molecule type" value="Genomic_DNA"/>
</dbReference>
<evidence type="ECO:0000256" key="1">
    <source>
        <dbReference type="ARBA" id="ARBA00004167"/>
    </source>
</evidence>
<dbReference type="InterPro" id="IPR050739">
    <property type="entry name" value="MFP"/>
</dbReference>
<comment type="subcellular location">
    <subcellularLocation>
        <location evidence="1">Membrane</location>
        <topology evidence="1">Single-pass membrane protein</topology>
    </subcellularLocation>
</comment>
<evidence type="ECO:0000256" key="2">
    <source>
        <dbReference type="ARBA" id="ARBA00009477"/>
    </source>
</evidence>
<evidence type="ECO:0000256" key="4">
    <source>
        <dbReference type="ARBA" id="ARBA00022989"/>
    </source>
</evidence>
<proteinExistence type="inferred from homology"/>
<evidence type="ECO:0000313" key="11">
    <source>
        <dbReference type="Proteomes" id="UP000184315"/>
    </source>
</evidence>
<dbReference type="InterPro" id="IPR058982">
    <property type="entry name" value="Beta-barrel_AprE"/>
</dbReference>
<protein>
    <submittedName>
        <fullName evidence="10">Secretion protein HlyD family protein</fullName>
    </submittedName>
</protein>
<dbReference type="Pfam" id="PF26002">
    <property type="entry name" value="Beta-barrel_AprE"/>
    <property type="match status" value="1"/>
</dbReference>
<feature type="coiled-coil region" evidence="6">
    <location>
        <begin position="169"/>
        <end position="248"/>
    </location>
</feature>
<keyword evidence="11" id="KW-1185">Reference proteome</keyword>
<feature type="domain" description="Multidrug resistance protein MdtA-like alpha-helical hairpin" evidence="8">
    <location>
        <begin position="190"/>
        <end position="251"/>
    </location>
</feature>
<evidence type="ECO:0000259" key="8">
    <source>
        <dbReference type="Pfam" id="PF25876"/>
    </source>
</evidence>
<dbReference type="PANTHER" id="PTHR30386">
    <property type="entry name" value="MEMBRANE FUSION SUBUNIT OF EMRAB-TOLC MULTIDRUG EFFLUX PUMP"/>
    <property type="match status" value="1"/>
</dbReference>
<organism evidence="10 11">
    <name type="scientific">Planktothrix tepida PCC 9214</name>
    <dbReference type="NCBI Taxonomy" id="671072"/>
    <lineage>
        <taxon>Bacteria</taxon>
        <taxon>Bacillati</taxon>
        <taxon>Cyanobacteriota</taxon>
        <taxon>Cyanophyceae</taxon>
        <taxon>Oscillatoriophycideae</taxon>
        <taxon>Oscillatoriales</taxon>
        <taxon>Microcoleaceae</taxon>
        <taxon>Planktothrix</taxon>
    </lineage>
</organism>
<gene>
    <name evidence="10" type="ORF">PL9214650441</name>
</gene>
<keyword evidence="4 7" id="KW-1133">Transmembrane helix</keyword>
<sequence>MFGTSSSEFLRPVRSDEFLPPISLWTTLGGLGIVGTVILAFILAAVTRYKITIKAPATVRPSGELSIVQVAKEGTIQSIKVKQNQVIHQGDAIAYIDDSKLQTQKKQFQDNIQQNQEQIAQINAQITALNSQTAFEQQQANRTVSLTESELNYTQRDYQNLQATTLSEVNEAEANFKQSQEEWQKAQADLKSAEANLMSIQAALNVAKNRQERYQPLAETGAISQDKLEEAQLEVARQEQALEAQHAVIEAEKQVIQSQYQGIAAAKARWDGAKAKLNPSHATVKMAEEKVAQQRAMGQANLEQFNQEKERLIQQKIGIQNQINQDTLQLQQLETQLKDTVVSAPVTGTIYQLNLRNSGQVVRPGDIIAQIVPNKASLVLKASVPSQERDHLKIGQDAYIRIEGCPYPDFGVLPGKIQSISPDVSPINSTTDNASLINSIQTNNSVYEVIIQPEDFKLNNGEQQCLIRPGMTARTDIIANEDTILRFFLKKARLIVDSI</sequence>
<evidence type="ECO:0000256" key="7">
    <source>
        <dbReference type="SAM" id="Phobius"/>
    </source>
</evidence>